<evidence type="ECO:0000256" key="7">
    <source>
        <dbReference type="ARBA" id="ARBA00023180"/>
    </source>
</evidence>
<keyword evidence="4" id="KW-0255">Endonuclease</keyword>
<evidence type="ECO:0000256" key="6">
    <source>
        <dbReference type="ARBA" id="ARBA00023157"/>
    </source>
</evidence>
<evidence type="ECO:0000256" key="2">
    <source>
        <dbReference type="ARBA" id="ARBA00022722"/>
    </source>
</evidence>
<name>A0A4S8LK07_DENBC</name>
<evidence type="ECO:0000256" key="5">
    <source>
        <dbReference type="ARBA" id="ARBA00022801"/>
    </source>
</evidence>
<feature type="chain" id="PRO_5020878718" evidence="8">
    <location>
        <begin position="26"/>
        <end position="314"/>
    </location>
</feature>
<organism evidence="9 10">
    <name type="scientific">Dendrothele bispora (strain CBS 962.96)</name>
    <dbReference type="NCBI Taxonomy" id="1314807"/>
    <lineage>
        <taxon>Eukaryota</taxon>
        <taxon>Fungi</taxon>
        <taxon>Dikarya</taxon>
        <taxon>Basidiomycota</taxon>
        <taxon>Agaricomycotina</taxon>
        <taxon>Agaricomycetes</taxon>
        <taxon>Agaricomycetidae</taxon>
        <taxon>Agaricales</taxon>
        <taxon>Agaricales incertae sedis</taxon>
        <taxon>Dendrothele</taxon>
    </lineage>
</organism>
<reference evidence="9 10" key="1">
    <citation type="journal article" date="2019" name="Nat. Ecol. Evol.">
        <title>Megaphylogeny resolves global patterns of mushroom evolution.</title>
        <authorList>
            <person name="Varga T."/>
            <person name="Krizsan K."/>
            <person name="Foldi C."/>
            <person name="Dima B."/>
            <person name="Sanchez-Garcia M."/>
            <person name="Sanchez-Ramirez S."/>
            <person name="Szollosi G.J."/>
            <person name="Szarkandi J.G."/>
            <person name="Papp V."/>
            <person name="Albert L."/>
            <person name="Andreopoulos W."/>
            <person name="Angelini C."/>
            <person name="Antonin V."/>
            <person name="Barry K.W."/>
            <person name="Bougher N.L."/>
            <person name="Buchanan P."/>
            <person name="Buyck B."/>
            <person name="Bense V."/>
            <person name="Catcheside P."/>
            <person name="Chovatia M."/>
            <person name="Cooper J."/>
            <person name="Damon W."/>
            <person name="Desjardin D."/>
            <person name="Finy P."/>
            <person name="Geml J."/>
            <person name="Haridas S."/>
            <person name="Hughes K."/>
            <person name="Justo A."/>
            <person name="Karasinski D."/>
            <person name="Kautmanova I."/>
            <person name="Kiss B."/>
            <person name="Kocsube S."/>
            <person name="Kotiranta H."/>
            <person name="LaButti K.M."/>
            <person name="Lechner B.E."/>
            <person name="Liimatainen K."/>
            <person name="Lipzen A."/>
            <person name="Lukacs Z."/>
            <person name="Mihaltcheva S."/>
            <person name="Morgado L.N."/>
            <person name="Niskanen T."/>
            <person name="Noordeloos M.E."/>
            <person name="Ohm R.A."/>
            <person name="Ortiz-Santana B."/>
            <person name="Ovrebo C."/>
            <person name="Racz N."/>
            <person name="Riley R."/>
            <person name="Savchenko A."/>
            <person name="Shiryaev A."/>
            <person name="Soop K."/>
            <person name="Spirin V."/>
            <person name="Szebenyi C."/>
            <person name="Tomsovsky M."/>
            <person name="Tulloss R.E."/>
            <person name="Uehling J."/>
            <person name="Grigoriev I.V."/>
            <person name="Vagvolgyi C."/>
            <person name="Papp T."/>
            <person name="Martin F.M."/>
            <person name="Miettinen O."/>
            <person name="Hibbett D.S."/>
            <person name="Nagy L.G."/>
        </authorList>
    </citation>
    <scope>NUCLEOTIDE SEQUENCE [LARGE SCALE GENOMIC DNA]</scope>
    <source>
        <strain evidence="9 10">CBS 962.96</strain>
    </source>
</reference>
<proteinExistence type="inferred from homology"/>
<dbReference type="Gene3D" id="1.10.575.10">
    <property type="entry name" value="P1 Nuclease"/>
    <property type="match status" value="1"/>
</dbReference>
<keyword evidence="7" id="KW-0325">Glycoprotein</keyword>
<dbReference type="InterPro" id="IPR003154">
    <property type="entry name" value="S1/P1nuclease"/>
</dbReference>
<dbReference type="EMBL" id="ML179367">
    <property type="protein sequence ID" value="THU89444.1"/>
    <property type="molecule type" value="Genomic_DNA"/>
</dbReference>
<evidence type="ECO:0000256" key="3">
    <source>
        <dbReference type="ARBA" id="ARBA00022723"/>
    </source>
</evidence>
<protein>
    <submittedName>
        <fullName evidence="9">Nuclease Le1</fullName>
    </submittedName>
</protein>
<dbReference type="PANTHER" id="PTHR33146">
    <property type="entry name" value="ENDONUCLEASE 4"/>
    <property type="match status" value="1"/>
</dbReference>
<dbReference type="OrthoDB" id="441446at2759"/>
<dbReference type="PANTHER" id="PTHR33146:SF26">
    <property type="entry name" value="ENDONUCLEASE 4"/>
    <property type="match status" value="1"/>
</dbReference>
<dbReference type="GO" id="GO:0006308">
    <property type="term" value="P:DNA catabolic process"/>
    <property type="evidence" value="ECO:0007669"/>
    <property type="project" value="InterPro"/>
</dbReference>
<feature type="signal peptide" evidence="8">
    <location>
        <begin position="1"/>
        <end position="25"/>
    </location>
</feature>
<evidence type="ECO:0000313" key="10">
    <source>
        <dbReference type="Proteomes" id="UP000297245"/>
    </source>
</evidence>
<evidence type="ECO:0000313" key="9">
    <source>
        <dbReference type="EMBL" id="THU89444.1"/>
    </source>
</evidence>
<sequence length="314" mass="34181">MTASLTTGILPLFLLLGSHVAQVSAWGSVGHQAVGYVAMPFLAPNALSFVRSTLGSQYSQSLGPAAPWADTIRSDDSYDWASNLHFVDAEDSPPSSCSVVQSRDCADGRCILTAIANYTSRVVDTSLSATQTQEALKFLDHFIGDIHQPLHVEAEALGGNEIDVTCSGTSTNLHSVRYTRIIAKLVDDDYGNSVTTWANSLADRIQSGDFADDASSWIECSSTTDPARRKRSVKDDVVGFLHPRAITPLECPLEWAQDANKLDCSFVFTYDQFDDLCTSSYYDDAVPLIEMQIAKAGYRLAAWLNVLFDGDTEL</sequence>
<gene>
    <name evidence="9" type="ORF">K435DRAFT_729183</name>
</gene>
<dbReference type="GO" id="GO:0046872">
    <property type="term" value="F:metal ion binding"/>
    <property type="evidence" value="ECO:0007669"/>
    <property type="project" value="UniProtKB-KW"/>
</dbReference>
<keyword evidence="3" id="KW-0479">Metal-binding</keyword>
<evidence type="ECO:0000256" key="1">
    <source>
        <dbReference type="ARBA" id="ARBA00009547"/>
    </source>
</evidence>
<dbReference type="AlphaFoldDB" id="A0A4S8LK07"/>
<dbReference type="GO" id="GO:0003676">
    <property type="term" value="F:nucleic acid binding"/>
    <property type="evidence" value="ECO:0007669"/>
    <property type="project" value="InterPro"/>
</dbReference>
<dbReference type="SUPFAM" id="SSF48537">
    <property type="entry name" value="Phospholipase C/P1 nuclease"/>
    <property type="match status" value="1"/>
</dbReference>
<dbReference type="GO" id="GO:0004519">
    <property type="term" value="F:endonuclease activity"/>
    <property type="evidence" value="ECO:0007669"/>
    <property type="project" value="UniProtKB-KW"/>
</dbReference>
<dbReference type="GO" id="GO:0016788">
    <property type="term" value="F:hydrolase activity, acting on ester bonds"/>
    <property type="evidence" value="ECO:0007669"/>
    <property type="project" value="InterPro"/>
</dbReference>
<keyword evidence="6" id="KW-1015">Disulfide bond</keyword>
<dbReference type="Proteomes" id="UP000297245">
    <property type="component" value="Unassembled WGS sequence"/>
</dbReference>
<comment type="similarity">
    <text evidence="1">Belongs to the nuclease type I family.</text>
</comment>
<keyword evidence="8" id="KW-0732">Signal</keyword>
<dbReference type="Pfam" id="PF02265">
    <property type="entry name" value="S1-P1_nuclease"/>
    <property type="match status" value="1"/>
</dbReference>
<evidence type="ECO:0000256" key="8">
    <source>
        <dbReference type="SAM" id="SignalP"/>
    </source>
</evidence>
<evidence type="ECO:0000256" key="4">
    <source>
        <dbReference type="ARBA" id="ARBA00022759"/>
    </source>
</evidence>
<keyword evidence="10" id="KW-1185">Reference proteome</keyword>
<dbReference type="InterPro" id="IPR008947">
    <property type="entry name" value="PLipase_C/P1_nuclease_dom_sf"/>
</dbReference>
<accession>A0A4S8LK07</accession>
<dbReference type="CDD" id="cd11010">
    <property type="entry name" value="S1-P1_nuclease"/>
    <property type="match status" value="1"/>
</dbReference>
<keyword evidence="5" id="KW-0378">Hydrolase</keyword>
<keyword evidence="2" id="KW-0540">Nuclease</keyword>